<protein>
    <submittedName>
        <fullName evidence="1">Vancomycin resistance protein</fullName>
    </submittedName>
</protein>
<gene>
    <name evidence="1" type="ORF">GU336_12435</name>
</gene>
<name>A0A6H0UHS7_9LACT</name>
<organism evidence="1 2">
    <name type="scientific">Pseudolactococcus raffinolactis</name>
    <dbReference type="NCBI Taxonomy" id="1366"/>
    <lineage>
        <taxon>Bacteria</taxon>
        <taxon>Bacillati</taxon>
        <taxon>Bacillota</taxon>
        <taxon>Bacilli</taxon>
        <taxon>Lactobacillales</taxon>
        <taxon>Streptococcaceae</taxon>
        <taxon>Pseudolactococcus</taxon>
    </lineage>
</organism>
<dbReference type="RefSeq" id="WP_167839179.1">
    <property type="nucleotide sequence ID" value="NZ_CP047616.1"/>
</dbReference>
<dbReference type="InterPro" id="IPR052913">
    <property type="entry name" value="Glycopeptide_resist_protein"/>
</dbReference>
<dbReference type="EMBL" id="CP047616">
    <property type="protein sequence ID" value="QIW54869.1"/>
    <property type="molecule type" value="Genomic_DNA"/>
</dbReference>
<dbReference type="Pfam" id="PF04294">
    <property type="entry name" value="VanW"/>
    <property type="match status" value="1"/>
</dbReference>
<accession>A0A6H0UHS7</accession>
<dbReference type="InterPro" id="IPR007391">
    <property type="entry name" value="Vancomycin_resist_VanW"/>
</dbReference>
<dbReference type="PANTHER" id="PTHR35788:SF1">
    <property type="entry name" value="EXPORTED PROTEIN"/>
    <property type="match status" value="1"/>
</dbReference>
<proteinExistence type="predicted"/>
<evidence type="ECO:0000313" key="2">
    <source>
        <dbReference type="Proteomes" id="UP000501945"/>
    </source>
</evidence>
<sequence length="279" mass="32187">MVFWNKELLFCDINPMCYAISVKKENLKRHLQDLKRKENFATDFQKEKLTYVVSERSSNMIKRAEGVDLASQFNKAKNIELACQKLNGLVIKPGEVFSFWKLVGKISEKKGYKAGRVIERNKLILGIGGGICNLANTINLLVIHSPLLITEFHTHSDALAPDETGRIPLNAGTSVSYNHIDYRFKNTTNQSFQLMLWCEGEVLHAALRSERELPYTYDILEENHHFTKEKEKFYRISKIYKATLSKTSGDMVEKTLIWDNHSEVMFDYGLIPKDQIRFS</sequence>
<reference evidence="1 2" key="1">
    <citation type="submission" date="2019-12" db="EMBL/GenBank/DDBJ databases">
        <title>Whole genome sequences of Lactococcus raffinolactis strains isolated from sewage.</title>
        <authorList>
            <person name="Ybazeta G."/>
            <person name="Ross M."/>
            <person name="Brabant-Kirwan D."/>
            <person name="Saleh M."/>
            <person name="Dillon J.A."/>
            <person name="Splinter K."/>
            <person name="Nokhbeh R."/>
        </authorList>
    </citation>
    <scope>NUCLEOTIDE SEQUENCE [LARGE SCALE GENOMIC DNA]</scope>
    <source>
        <strain evidence="1 2">Lr_19_5</strain>
    </source>
</reference>
<evidence type="ECO:0000313" key="1">
    <source>
        <dbReference type="EMBL" id="QIW54869.1"/>
    </source>
</evidence>
<dbReference type="PANTHER" id="PTHR35788">
    <property type="entry name" value="EXPORTED PROTEIN-RELATED"/>
    <property type="match status" value="1"/>
</dbReference>
<dbReference type="Proteomes" id="UP000501945">
    <property type="component" value="Chromosome"/>
</dbReference>
<dbReference type="AlphaFoldDB" id="A0A6H0UHS7"/>